<feature type="domain" description="UDENN" evidence="6">
    <location>
        <begin position="992"/>
        <end position="1367"/>
    </location>
</feature>
<feature type="compositionally biased region" description="Basic residues" evidence="5">
    <location>
        <begin position="862"/>
        <end position="875"/>
    </location>
</feature>
<evidence type="ECO:0000259" key="6">
    <source>
        <dbReference type="PROSITE" id="PS50211"/>
    </source>
</evidence>
<dbReference type="STRING" id="400727.A0A2T7NMY2"/>
<dbReference type="PANTHER" id="PTHR13196">
    <property type="entry name" value="DENN DOMAIN-CONTAINING"/>
    <property type="match status" value="1"/>
</dbReference>
<reference evidence="7 8" key="1">
    <citation type="submission" date="2018-04" db="EMBL/GenBank/DDBJ databases">
        <title>The genome of golden apple snail Pomacea canaliculata provides insight into stress tolerance and invasive adaptation.</title>
        <authorList>
            <person name="Liu C."/>
            <person name="Liu B."/>
            <person name="Ren Y."/>
            <person name="Zhang Y."/>
            <person name="Wang H."/>
            <person name="Li S."/>
            <person name="Jiang F."/>
            <person name="Yin L."/>
            <person name="Zhang G."/>
            <person name="Qian W."/>
            <person name="Fan W."/>
        </authorList>
    </citation>
    <scope>NUCLEOTIDE SEQUENCE [LARGE SCALE GENOMIC DNA]</scope>
    <source>
        <strain evidence="7">SZHN2017</strain>
        <tissue evidence="7">Muscle</tissue>
    </source>
</reference>
<feature type="coiled-coil region" evidence="4">
    <location>
        <begin position="684"/>
        <end position="785"/>
    </location>
</feature>
<evidence type="ECO:0000313" key="7">
    <source>
        <dbReference type="EMBL" id="PVD22531.1"/>
    </source>
</evidence>
<dbReference type="Pfam" id="PF15070">
    <property type="entry name" value="GOLGA2L5"/>
    <property type="match status" value="1"/>
</dbReference>
<evidence type="ECO:0000256" key="5">
    <source>
        <dbReference type="SAM" id="MobiDB-lite"/>
    </source>
</evidence>
<dbReference type="SMART" id="SM00800">
    <property type="entry name" value="uDENN"/>
    <property type="match status" value="1"/>
</dbReference>
<keyword evidence="3" id="KW-0968">Cytoplasmic vesicle</keyword>
<dbReference type="Proteomes" id="UP000245119">
    <property type="component" value="Linkage Group LG11"/>
</dbReference>
<dbReference type="InterPro" id="IPR043153">
    <property type="entry name" value="DENN_C"/>
</dbReference>
<dbReference type="GO" id="GO:0032456">
    <property type="term" value="P:endocytic recycling"/>
    <property type="evidence" value="ECO:0007669"/>
    <property type="project" value="TreeGrafter"/>
</dbReference>
<protein>
    <recommendedName>
        <fullName evidence="6">UDENN domain-containing protein</fullName>
    </recommendedName>
</protein>
<feature type="region of interest" description="Disordered" evidence="5">
    <location>
        <begin position="849"/>
        <end position="964"/>
    </location>
</feature>
<dbReference type="PROSITE" id="PS50211">
    <property type="entry name" value="DENN"/>
    <property type="match status" value="1"/>
</dbReference>
<feature type="compositionally biased region" description="Basic and acidic residues" evidence="5">
    <location>
        <begin position="1750"/>
        <end position="1761"/>
    </location>
</feature>
<evidence type="ECO:0000256" key="1">
    <source>
        <dbReference type="ARBA" id="ARBA00004132"/>
    </source>
</evidence>
<evidence type="ECO:0000256" key="3">
    <source>
        <dbReference type="ARBA" id="ARBA00023329"/>
    </source>
</evidence>
<dbReference type="OrthoDB" id="206724at2759"/>
<dbReference type="InterPro" id="IPR037516">
    <property type="entry name" value="Tripartite_DENN"/>
</dbReference>
<feature type="compositionally biased region" description="Low complexity" evidence="5">
    <location>
        <begin position="1869"/>
        <end position="1878"/>
    </location>
</feature>
<feature type="region of interest" description="Disordered" evidence="5">
    <location>
        <begin position="1428"/>
        <end position="1500"/>
    </location>
</feature>
<dbReference type="Gene3D" id="3.40.50.11500">
    <property type="match status" value="1"/>
</dbReference>
<dbReference type="SMART" id="SM00799">
    <property type="entry name" value="DENN"/>
    <property type="match status" value="1"/>
</dbReference>
<feature type="region of interest" description="Disordered" evidence="5">
    <location>
        <begin position="1868"/>
        <end position="1892"/>
    </location>
</feature>
<dbReference type="GO" id="GO:0006897">
    <property type="term" value="P:endocytosis"/>
    <property type="evidence" value="ECO:0007669"/>
    <property type="project" value="TreeGrafter"/>
</dbReference>
<name>A0A2T7NMY2_POMCA</name>
<feature type="region of interest" description="Disordered" evidence="5">
    <location>
        <begin position="1545"/>
        <end position="1571"/>
    </location>
</feature>
<dbReference type="InterPro" id="IPR005112">
    <property type="entry name" value="dDENN_dom"/>
</dbReference>
<dbReference type="EMBL" id="PZQS01000011">
    <property type="protein sequence ID" value="PVD22531.1"/>
    <property type="molecule type" value="Genomic_DNA"/>
</dbReference>
<dbReference type="FunFam" id="3.30.450.200:FF:000003">
    <property type="entry name" value="DENN domain containing 1A"/>
    <property type="match status" value="1"/>
</dbReference>
<feature type="coiled-coil region" evidence="4">
    <location>
        <begin position="814"/>
        <end position="841"/>
    </location>
</feature>
<dbReference type="PANTHER" id="PTHR13196:SF14">
    <property type="entry name" value="UDENN DOMAIN-CONTAINING PROTEIN"/>
    <property type="match status" value="1"/>
</dbReference>
<feature type="compositionally biased region" description="Basic and acidic residues" evidence="5">
    <location>
        <begin position="55"/>
        <end position="64"/>
    </location>
</feature>
<feature type="region of interest" description="Disordered" evidence="5">
    <location>
        <begin position="1585"/>
        <end position="1614"/>
    </location>
</feature>
<dbReference type="Pfam" id="PF02141">
    <property type="entry name" value="DENN"/>
    <property type="match status" value="1"/>
</dbReference>
<feature type="compositionally biased region" description="Polar residues" evidence="5">
    <location>
        <begin position="26"/>
        <end position="39"/>
    </location>
</feature>
<dbReference type="FunFam" id="3.40.50.11500:FF:000001">
    <property type="entry name" value="Putative DENN domain-containing protein 1A"/>
    <property type="match status" value="1"/>
</dbReference>
<dbReference type="GO" id="GO:0005085">
    <property type="term" value="F:guanyl-nucleotide exchange factor activity"/>
    <property type="evidence" value="ECO:0007669"/>
    <property type="project" value="UniProtKB-KW"/>
</dbReference>
<evidence type="ECO:0000313" key="8">
    <source>
        <dbReference type="Proteomes" id="UP000245119"/>
    </source>
</evidence>
<feature type="region of interest" description="Disordered" evidence="5">
    <location>
        <begin position="1626"/>
        <end position="1805"/>
    </location>
</feature>
<dbReference type="GO" id="GO:0005829">
    <property type="term" value="C:cytosol"/>
    <property type="evidence" value="ECO:0007669"/>
    <property type="project" value="TreeGrafter"/>
</dbReference>
<feature type="compositionally biased region" description="Low complexity" evidence="5">
    <location>
        <begin position="1706"/>
        <end position="1730"/>
    </location>
</feature>
<dbReference type="Pfam" id="PF03456">
    <property type="entry name" value="uDENN"/>
    <property type="match status" value="1"/>
</dbReference>
<feature type="compositionally biased region" description="Low complexity" evidence="5">
    <location>
        <begin position="1554"/>
        <end position="1571"/>
    </location>
</feature>
<dbReference type="InterPro" id="IPR001194">
    <property type="entry name" value="cDENN_dom"/>
</dbReference>
<evidence type="ECO:0000256" key="2">
    <source>
        <dbReference type="ARBA" id="ARBA00022658"/>
    </source>
</evidence>
<sequence>MRTHQPKMADSSKKDKIAAAKKKLKQFQQRSGRTPSRSPARQAPPHTAAVDECEGSVKDNDKTSRKSSCNISPASQELVINISNRGRPVSKVLGNLQTSSQNEPKTTASTESLHQLSRQLNGLLAETAEFTGNGDESGNSSVEELEKRNRELAASLELHSQANEQLNTQNQQLRDRVKNLQEQLESEKNTFHEKYKKDVASLKEQLQVHIQTIGILVAEKTELQSQVGQSQRIADQRLEEIEELSGRLKASRQRVADLERSLSTSSQSGHQLEKVNREHAKEIDRLKLELYKSNKGLEESQQQISELVSKLNSKGKETEEQEATIEDLRKRLEMAEIYAQQLSSETESYGGNVKMITDLETEKDTLQLKIKQIEESLQSVRQEKEQIRDHFQQNADQLTHQIQHLTKQVAALSEEREILLVKQHEQESVVLELQHKLQNSENNQQKGENIVAQAHLANDFEQLKKDLQELQERHEAQIRDNAQLSRLLEERELTVLELEQQVEQMGSEVGDRTQLLESVQSDRTALSRALSQNKELKIQLAELQNGFVKMSNDNMELVTKLQAVEHSNNDMAARLAIQEDDTKDLRELVSRKEQEVQAYKEELQVVQRQQYHQDQIQDRLRHYEAQAQLVETLQNELTSAQDMMEALTTQNSELRTMLIKATEVKQHPESSDENGASSHRDELIESLTASIRQLEMERTQLYENLKEQRHLSDNLSVKVADLQEDVIRKSTDYVNSDKISWSEYEQLKTAMEMIQEKYTRVMKDKAELSDKADQLEHLVVQLQGETDTIGEYISLYHHQRALLQQRELQKNDYISQLARDREQLQDKLGELQALVMQLLGERKMLHSYHEESGAGTQQQHDGHHHHHHPHHPHHHASLDPTIQPHLTPHKSVMNGPVENNYQDWPDYTSSESDTESEVEPIVGGTDTSPPSLLQEASDEMVTQHTHDPEQSSGQHHTHSHSSCTVTGNACTIREEDQTAHRILNLLSELGHSNLVEKVPFAERNFLPCKYCKGAIQKYPPDYNDQEVLSNIPKFAFPCSSNTAQVDQFTFVFTDMESLYRFGYCRHGTGAQTCLCIISCLPWFEVFYKMMNFLAELINRTENGNVIPFLKAVYEHDLPVADVPVTIVAGQEMFNFTAPDPAALPSIPASRNLTEYYNALDTNNMMIVFASMLHERRIIIISKKLSRVTACIHAAEALLYPMHWQHLFIPVLPETLLDYVSAPMPYLIGVHTSLYEIAKNKNMDIGDAVIVDADKNEVSTAYDDLDALPVDVLSYLKKNLKPEKVKNSMMESGDAISKAFLRALVKLIGGYRDALKMRPKEPITFDRDAFVLSRSSTSVQAFLENMLQLQIFQQFIKERLEILNSGEGFEDIFERECTLSADRNTQTLRYKDWLSKQGRKLKDGGKYIFSDMKHMVKNQGKKAISKIREMNEGKTSSPKISGGVTYSREAGERSRPATITVPARRLKQPPRPPPPSLENRPRTTVGPAGLERRSSRTMSGIGDDNILRLSYYKVDVGLIDDPDIMKIMRSASAENLALPEEALPFNQSSSDEDVSSTPSSEAPSPSSEISSGIPYEDLQHSLAQDSMSLASSSTDKENMPEIRPRSGRRSAQVDHAISDRLISPVISAGHPVAPPRGLHKDRILVEPGSTSQPSKGAPVPLPRRTSLDRPPCPPSQLQKDKPLIHFDSSESEVDSVEQFDPLREPFSLEASVDGVSSSSSGLSRHTSSRNSLVMRTPAFRRPPPESPLRPGYRDESPEKEPSSDPLADLFDPLARGSGSSEELNPKRSPSMAANQSRMTDGSSAMSADSLMQDWTLEHLAGGLAFSSTVPAGSSLTCLHPPARTASPLPFVADTSPAFHKPPNVLHHSLPRPSSTSAFTPAPPATQPHTNSVLIPQRVSPVPVSVGLQSPDLRGLRTLNAGRCPGSELRKGTLPSVHQRKAMFENMSSTPPPARPQAGPYKKQWETFDN</sequence>
<dbReference type="SMART" id="SM00801">
    <property type="entry name" value="dDENN"/>
    <property type="match status" value="1"/>
</dbReference>
<dbReference type="GO" id="GO:0030136">
    <property type="term" value="C:clathrin-coated vesicle"/>
    <property type="evidence" value="ECO:0007669"/>
    <property type="project" value="UniProtKB-SubCell"/>
</dbReference>
<dbReference type="GO" id="GO:1901981">
    <property type="term" value="F:phosphatidylinositol phosphate binding"/>
    <property type="evidence" value="ECO:0007669"/>
    <property type="project" value="TreeGrafter"/>
</dbReference>
<comment type="caution">
    <text evidence="7">The sequence shown here is derived from an EMBL/GenBank/DDBJ whole genome shotgun (WGS) entry which is preliminary data.</text>
</comment>
<keyword evidence="8" id="KW-1185">Reference proteome</keyword>
<feature type="compositionally biased region" description="Polar residues" evidence="5">
    <location>
        <begin position="1790"/>
        <end position="1805"/>
    </location>
</feature>
<evidence type="ECO:0000256" key="4">
    <source>
        <dbReference type="SAM" id="Coils"/>
    </source>
</evidence>
<feature type="region of interest" description="Disordered" evidence="5">
    <location>
        <begin position="1"/>
        <end position="70"/>
    </location>
</feature>
<dbReference type="InterPro" id="IPR005113">
    <property type="entry name" value="uDENN_dom"/>
</dbReference>
<proteinExistence type="predicted"/>
<feature type="compositionally biased region" description="Basic and acidic residues" evidence="5">
    <location>
        <begin position="1593"/>
        <end position="1603"/>
    </location>
</feature>
<feature type="compositionally biased region" description="Basic and acidic residues" evidence="5">
    <location>
        <begin position="1677"/>
        <end position="1687"/>
    </location>
</feature>
<organism evidence="7 8">
    <name type="scientific">Pomacea canaliculata</name>
    <name type="common">Golden apple snail</name>
    <dbReference type="NCBI Taxonomy" id="400727"/>
    <lineage>
        <taxon>Eukaryota</taxon>
        <taxon>Metazoa</taxon>
        <taxon>Spiralia</taxon>
        <taxon>Lophotrochozoa</taxon>
        <taxon>Mollusca</taxon>
        <taxon>Gastropoda</taxon>
        <taxon>Caenogastropoda</taxon>
        <taxon>Architaenioglossa</taxon>
        <taxon>Ampullarioidea</taxon>
        <taxon>Ampullariidae</taxon>
        <taxon>Pomacea</taxon>
    </lineage>
</organism>
<feature type="coiled-coil region" evidence="4">
    <location>
        <begin position="142"/>
        <end position="422"/>
    </location>
</feature>
<gene>
    <name evidence="7" type="ORF">C0Q70_18345</name>
</gene>
<dbReference type="Pfam" id="PF03455">
    <property type="entry name" value="dDENN"/>
    <property type="match status" value="1"/>
</dbReference>
<feature type="region of interest" description="Disordered" evidence="5">
    <location>
        <begin position="1942"/>
        <end position="1968"/>
    </location>
</feature>
<keyword evidence="4" id="KW-0175">Coiled coil</keyword>
<keyword evidence="2" id="KW-0344">Guanine-nucleotide releasing factor</keyword>
<comment type="subcellular location">
    <subcellularLocation>
        <location evidence="1">Cytoplasmic vesicle</location>
        <location evidence="1">Clathrin-coated vesicle</location>
    </subcellularLocation>
</comment>
<dbReference type="Gene3D" id="3.30.450.200">
    <property type="match status" value="1"/>
</dbReference>
<accession>A0A2T7NMY2</accession>
<dbReference type="InterPro" id="IPR040032">
    <property type="entry name" value="DENND1A/B/C"/>
</dbReference>
<feature type="coiled-coil region" evidence="4">
    <location>
        <begin position="453"/>
        <end position="650"/>
    </location>
</feature>
<dbReference type="Gene3D" id="6.10.140.1000">
    <property type="match status" value="1"/>
</dbReference>
<dbReference type="InterPro" id="IPR043976">
    <property type="entry name" value="GOLGA_cons_dom"/>
</dbReference>